<comment type="caution">
    <text evidence="2">The sequence shown here is derived from an EMBL/GenBank/DDBJ whole genome shotgun (WGS) entry which is preliminary data.</text>
</comment>
<evidence type="ECO:0000256" key="1">
    <source>
        <dbReference type="SAM" id="MobiDB-lite"/>
    </source>
</evidence>
<keyword evidence="3" id="KW-1185">Reference proteome</keyword>
<name>A0A395S904_FUSSP</name>
<evidence type="ECO:0000313" key="2">
    <source>
        <dbReference type="EMBL" id="RGP68810.1"/>
    </source>
</evidence>
<reference evidence="2 3" key="1">
    <citation type="journal article" date="2018" name="PLoS Pathog.">
        <title>Evolution of structural diversity of trichothecenes, a family of toxins produced by plant pathogenic and entomopathogenic fungi.</title>
        <authorList>
            <person name="Proctor R.H."/>
            <person name="McCormick S.P."/>
            <person name="Kim H.S."/>
            <person name="Cardoza R.E."/>
            <person name="Stanley A.M."/>
            <person name="Lindo L."/>
            <person name="Kelly A."/>
            <person name="Brown D.W."/>
            <person name="Lee T."/>
            <person name="Vaughan M.M."/>
            <person name="Alexander N.J."/>
            <person name="Busman M."/>
            <person name="Gutierrez S."/>
        </authorList>
    </citation>
    <scope>NUCLEOTIDE SEQUENCE [LARGE SCALE GENOMIC DNA]</scope>
    <source>
        <strain evidence="2 3">NRRL 3299</strain>
    </source>
</reference>
<feature type="compositionally biased region" description="Basic residues" evidence="1">
    <location>
        <begin position="168"/>
        <end position="177"/>
    </location>
</feature>
<evidence type="ECO:0000313" key="3">
    <source>
        <dbReference type="Proteomes" id="UP000266152"/>
    </source>
</evidence>
<protein>
    <submittedName>
        <fullName evidence="2">Uncharacterized protein</fullName>
    </submittedName>
</protein>
<proteinExistence type="predicted"/>
<dbReference type="AlphaFoldDB" id="A0A395S904"/>
<gene>
    <name evidence="2" type="ORF">FSPOR_5015</name>
</gene>
<sequence>MARKRNRNPKQGVKSKPRKPMFWSKRDRLELLAYLNWCVEYNGDFNSTSISYLQRATGKVFSERQVRDKLKREWDGYGTCEKFDGLFSVGTAGLKALVSDDQKIVEQILAEIDPPTEGHWLRSRSIGPVTRSQTLSAACSTRSTTESRASSSQQGGGKQSQRQLKQTTKSRRSARVMRTREISEDELAKGDASDTVKKEHLVVLSTAPSPSQPDANAVFQPAMPNLADEHMIDTPETVQASLVETRLRDAEVEISKQKAYILTLLNRLSGAEKEIDELQRIGRVTDSTHEDEAKLHERIARLANQRSSHETFLRRVKALETDRLALSGKGVREELNLLYIDTYDTGDLICQMNSNANAPGQRVDIPDYAQSWVELLFDGDFGSLLEYAEAEGISTSKLVSALLMAGVFKLVMEPALLSISAMQSPLLDQYRRHISDQCGSRALRQLDLITVKSILSNEEVLEDIKAETARWLSLVILPILNCLFPPGSQADGMEIDILKDLEKTLSQAVKLKIQVMPASGRFKRMFFRPGTQFDSDIMRYDDSQASSTSSKGQKVRLCLQPAVFYESVEAASQDDSDNTLPLEPIYTRCFTDATADELDSLSLISKAIVLA</sequence>
<dbReference type="Proteomes" id="UP000266152">
    <property type="component" value="Unassembled WGS sequence"/>
</dbReference>
<feature type="compositionally biased region" description="Low complexity" evidence="1">
    <location>
        <begin position="136"/>
        <end position="166"/>
    </location>
</feature>
<dbReference type="EMBL" id="PXOF01000066">
    <property type="protein sequence ID" value="RGP68810.1"/>
    <property type="molecule type" value="Genomic_DNA"/>
</dbReference>
<organism evidence="2 3">
    <name type="scientific">Fusarium sporotrichioides</name>
    <dbReference type="NCBI Taxonomy" id="5514"/>
    <lineage>
        <taxon>Eukaryota</taxon>
        <taxon>Fungi</taxon>
        <taxon>Dikarya</taxon>
        <taxon>Ascomycota</taxon>
        <taxon>Pezizomycotina</taxon>
        <taxon>Sordariomycetes</taxon>
        <taxon>Hypocreomycetidae</taxon>
        <taxon>Hypocreales</taxon>
        <taxon>Nectriaceae</taxon>
        <taxon>Fusarium</taxon>
    </lineage>
</organism>
<accession>A0A395S904</accession>
<feature type="compositionally biased region" description="Basic and acidic residues" evidence="1">
    <location>
        <begin position="178"/>
        <end position="194"/>
    </location>
</feature>
<feature type="region of interest" description="Disordered" evidence="1">
    <location>
        <begin position="132"/>
        <end position="194"/>
    </location>
</feature>